<keyword evidence="1" id="KW-1133">Transmembrane helix</keyword>
<keyword evidence="1" id="KW-0472">Membrane</keyword>
<protein>
    <submittedName>
        <fullName evidence="2">Uncharacterized protein</fullName>
    </submittedName>
</protein>
<dbReference type="Proteomes" id="UP001204151">
    <property type="component" value="Unassembled WGS sequence"/>
</dbReference>
<dbReference type="EMBL" id="JANUGW010000025">
    <property type="protein sequence ID" value="MCS0584847.1"/>
    <property type="molecule type" value="Genomic_DNA"/>
</dbReference>
<comment type="caution">
    <text evidence="2">The sequence shown here is derived from an EMBL/GenBank/DDBJ whole genome shotgun (WGS) entry which is preliminary data.</text>
</comment>
<evidence type="ECO:0000256" key="1">
    <source>
        <dbReference type="SAM" id="Phobius"/>
    </source>
</evidence>
<evidence type="ECO:0000313" key="3">
    <source>
        <dbReference type="Proteomes" id="UP001204151"/>
    </source>
</evidence>
<reference evidence="2 3" key="1">
    <citation type="submission" date="2022-08" db="EMBL/GenBank/DDBJ databases">
        <title>Reclassification of Massilia species as members of the genera Telluria, Duganella, Pseudoduganella, Mokoshia gen. nov. and Zemynaea gen. nov. using orthogonal and non-orthogonal genome-based approaches.</title>
        <authorList>
            <person name="Bowman J.P."/>
        </authorList>
    </citation>
    <scope>NUCLEOTIDE SEQUENCE [LARGE SCALE GENOMIC DNA]</scope>
    <source>
        <strain evidence="2 3">JCM 31316</strain>
    </source>
</reference>
<evidence type="ECO:0000313" key="2">
    <source>
        <dbReference type="EMBL" id="MCS0584847.1"/>
    </source>
</evidence>
<gene>
    <name evidence="2" type="ORF">NX784_24985</name>
</gene>
<accession>A0ABT1ZY43</accession>
<dbReference type="RefSeq" id="WP_258819391.1">
    <property type="nucleotide sequence ID" value="NZ_JANUGW010000025.1"/>
</dbReference>
<sequence length="169" mass="17768">MHFDGNLRHSEKAKEKCLSTLGDLLKMKTKSEIGAIILCCSLAVTTGILIAAALSGKQDRQRQQDLENAANIPAVLDNSKRPEIAVHNGDVARSNAQLSPSLAAAATARTQSELSAAAAVGAEEAKAAAMEGSTGVNQYGVSKAEVAAARAESLKWMTEHCVPQRNVCR</sequence>
<keyword evidence="3" id="KW-1185">Reference proteome</keyword>
<name>A0ABT1ZY43_9BURK</name>
<feature type="transmembrane region" description="Helical" evidence="1">
    <location>
        <begin position="33"/>
        <end position="54"/>
    </location>
</feature>
<organism evidence="2 3">
    <name type="scientific">Massilia pinisoli</name>
    <dbReference type="NCBI Taxonomy" id="1772194"/>
    <lineage>
        <taxon>Bacteria</taxon>
        <taxon>Pseudomonadati</taxon>
        <taxon>Pseudomonadota</taxon>
        <taxon>Betaproteobacteria</taxon>
        <taxon>Burkholderiales</taxon>
        <taxon>Oxalobacteraceae</taxon>
        <taxon>Telluria group</taxon>
        <taxon>Massilia</taxon>
    </lineage>
</organism>
<keyword evidence="1" id="KW-0812">Transmembrane</keyword>
<proteinExistence type="predicted"/>